<evidence type="ECO:0000313" key="6">
    <source>
        <dbReference type="Proteomes" id="UP000838308"/>
    </source>
</evidence>
<dbReference type="InterPro" id="IPR041522">
    <property type="entry name" value="CdaR_GGDEF"/>
</dbReference>
<feature type="domain" description="PucR C-terminal helix-turn-helix" evidence="3">
    <location>
        <begin position="324"/>
        <end position="381"/>
    </location>
</feature>
<proteinExistence type="inferred from homology"/>
<keyword evidence="6" id="KW-1185">Reference proteome</keyword>
<evidence type="ECO:0000259" key="3">
    <source>
        <dbReference type="Pfam" id="PF13556"/>
    </source>
</evidence>
<comment type="similarity">
    <text evidence="1">Belongs to the CdaR family.</text>
</comment>
<dbReference type="EMBL" id="CALBWS010000005">
    <property type="protein sequence ID" value="CAH2714130.1"/>
    <property type="molecule type" value="Genomic_DNA"/>
</dbReference>
<evidence type="ECO:0000313" key="5">
    <source>
        <dbReference type="EMBL" id="CAH2714130.1"/>
    </source>
</evidence>
<dbReference type="InterPro" id="IPR008599">
    <property type="entry name" value="Diacid_rec"/>
</dbReference>
<organism evidence="5 6">
    <name type="scientific">Neobacillus rhizosphaerae</name>
    <dbReference type="NCBI Taxonomy" id="2880965"/>
    <lineage>
        <taxon>Bacteria</taxon>
        <taxon>Bacillati</taxon>
        <taxon>Bacillota</taxon>
        <taxon>Bacilli</taxon>
        <taxon>Bacillales</taxon>
        <taxon>Bacillaceae</taxon>
        <taxon>Neobacillus</taxon>
    </lineage>
</organism>
<dbReference type="PANTHER" id="PTHR33744">
    <property type="entry name" value="CARBOHYDRATE DIACID REGULATOR"/>
    <property type="match status" value="1"/>
</dbReference>
<dbReference type="PANTHER" id="PTHR33744:SF16">
    <property type="entry name" value="CARBOHYDRATE DIACID REGULATOR"/>
    <property type="match status" value="1"/>
</dbReference>
<feature type="domain" description="CdaR GGDEF-like" evidence="4">
    <location>
        <begin position="159"/>
        <end position="280"/>
    </location>
</feature>
<dbReference type="Pfam" id="PF17853">
    <property type="entry name" value="GGDEF_2"/>
    <property type="match status" value="1"/>
</dbReference>
<dbReference type="Gene3D" id="1.10.10.2840">
    <property type="entry name" value="PucR C-terminal helix-turn-helix domain"/>
    <property type="match status" value="1"/>
</dbReference>
<dbReference type="Pfam" id="PF13556">
    <property type="entry name" value="HTH_30"/>
    <property type="match status" value="1"/>
</dbReference>
<dbReference type="InterPro" id="IPR042070">
    <property type="entry name" value="PucR_C-HTH_sf"/>
</dbReference>
<name>A0ABN8KND9_9BACI</name>
<dbReference type="Pfam" id="PF05651">
    <property type="entry name" value="Diacid_rec"/>
    <property type="match status" value="1"/>
</dbReference>
<dbReference type="InterPro" id="IPR051448">
    <property type="entry name" value="CdaR-like_regulators"/>
</dbReference>
<sequence length="391" mass="44840">MLNQGLDLDIMKLREVLTLLQPDLAEKIVKEVRKLIGEEIIVVNTDGHIIAGTNRERVGAFHEGALITSQNRKKLIITEKEIPQLKGVKPGINLPILFQNEVIGVIGITGDPETITPFGEIIRKMTELLISENYYAEQFDWHSRTIETFVMEWLQTKEPSPELVDKARTLSINLELDRTAAIIEFDKRNYPLSRDFWSSILKSFSQSKHDVTARSGNERIILLIDSSATVHPTTIKKRLNHFLQFLKNTFGISAYAGVGQKGEGNLIRHSYEQAERALKIARSKREIIFDEELMLEMITEELRPEVKSAYIQRTIGSILSESELLETLTELFKQNHSLKNTAQSLHIHINTLHYRLKKVEDMTHLNPSKIHDLLCLYLAILFLEEQPMLKK</sequence>
<dbReference type="InterPro" id="IPR025736">
    <property type="entry name" value="PucR_C-HTH_dom"/>
</dbReference>
<dbReference type="Proteomes" id="UP000838308">
    <property type="component" value="Unassembled WGS sequence"/>
</dbReference>
<accession>A0ABN8KND9</accession>
<protein>
    <submittedName>
        <fullName evidence="5">Carbohydrate diacid regulator</fullName>
    </submittedName>
</protein>
<evidence type="ECO:0000259" key="4">
    <source>
        <dbReference type="Pfam" id="PF17853"/>
    </source>
</evidence>
<comment type="caution">
    <text evidence="5">The sequence shown here is derived from an EMBL/GenBank/DDBJ whole genome shotgun (WGS) entry which is preliminary data.</text>
</comment>
<feature type="domain" description="Putative sugar diacid recognition" evidence="2">
    <location>
        <begin position="20"/>
        <end position="153"/>
    </location>
</feature>
<reference evidence="5" key="1">
    <citation type="submission" date="2022-04" db="EMBL/GenBank/DDBJ databases">
        <authorList>
            <person name="Criscuolo A."/>
        </authorList>
    </citation>
    <scope>NUCLEOTIDE SEQUENCE</scope>
    <source>
        <strain evidence="5">CIP111895</strain>
    </source>
</reference>
<gene>
    <name evidence="5" type="primary">cdaR_1</name>
    <name evidence="5" type="ORF">BACCIP111895_01284</name>
</gene>
<evidence type="ECO:0000256" key="1">
    <source>
        <dbReference type="ARBA" id="ARBA00006754"/>
    </source>
</evidence>
<evidence type="ECO:0000259" key="2">
    <source>
        <dbReference type="Pfam" id="PF05651"/>
    </source>
</evidence>